<sequence length="185" mass="20753">ILAVLCSDVILLLQEKDQKYTFSTVDSKPSVISLQKLIVREVALEEKAMFLICASSAEPEMYEIHTSSKEECSAWMALIRQAVENCPHVEEELFSEQEEAQALKLRELQERLTVKDAQITQMLMEKLQVFADLTEAVTGLDDGSAHSCLLLRGDPSDLQQGEQQLKGAITEVENLQNLLLSAMRQ</sequence>
<gene>
    <name evidence="4" type="ORF">AAFF_G00369580</name>
</gene>
<evidence type="ECO:0000256" key="2">
    <source>
        <dbReference type="SAM" id="Coils"/>
    </source>
</evidence>
<dbReference type="PANTHER" id="PTHR13944:SF23">
    <property type="entry name" value="RHO GUANINE NUCLEOTIDE EXCHANGE FACTOR 18"/>
    <property type="match status" value="1"/>
</dbReference>
<dbReference type="InterPro" id="IPR041020">
    <property type="entry name" value="PH_16"/>
</dbReference>
<dbReference type="EMBL" id="JAINUG010000641">
    <property type="protein sequence ID" value="KAJ8362545.1"/>
    <property type="molecule type" value="Genomic_DNA"/>
</dbReference>
<protein>
    <recommendedName>
        <fullName evidence="3">PH domain-containing protein</fullName>
    </recommendedName>
</protein>
<name>A0AAD7R502_9TELE</name>
<evidence type="ECO:0000259" key="3">
    <source>
        <dbReference type="PROSITE" id="PS50003"/>
    </source>
</evidence>
<feature type="domain" description="PH" evidence="3">
    <location>
        <begin position="1"/>
        <end position="84"/>
    </location>
</feature>
<dbReference type="GO" id="GO:0005085">
    <property type="term" value="F:guanyl-nucleotide exchange factor activity"/>
    <property type="evidence" value="ECO:0007669"/>
    <property type="project" value="UniProtKB-KW"/>
</dbReference>
<organism evidence="4 5">
    <name type="scientific">Aldrovandia affinis</name>
    <dbReference type="NCBI Taxonomy" id="143900"/>
    <lineage>
        <taxon>Eukaryota</taxon>
        <taxon>Metazoa</taxon>
        <taxon>Chordata</taxon>
        <taxon>Craniata</taxon>
        <taxon>Vertebrata</taxon>
        <taxon>Euteleostomi</taxon>
        <taxon>Actinopterygii</taxon>
        <taxon>Neopterygii</taxon>
        <taxon>Teleostei</taxon>
        <taxon>Notacanthiformes</taxon>
        <taxon>Halosauridae</taxon>
        <taxon>Aldrovandia</taxon>
    </lineage>
</organism>
<proteinExistence type="predicted"/>
<evidence type="ECO:0000313" key="5">
    <source>
        <dbReference type="Proteomes" id="UP001221898"/>
    </source>
</evidence>
<dbReference type="GO" id="GO:0035023">
    <property type="term" value="P:regulation of Rho protein signal transduction"/>
    <property type="evidence" value="ECO:0007669"/>
    <property type="project" value="TreeGrafter"/>
</dbReference>
<dbReference type="SUPFAM" id="SSF50729">
    <property type="entry name" value="PH domain-like"/>
    <property type="match status" value="1"/>
</dbReference>
<dbReference type="PROSITE" id="PS50003">
    <property type="entry name" value="PH_DOMAIN"/>
    <property type="match status" value="1"/>
</dbReference>
<dbReference type="AlphaFoldDB" id="A0AAD7R502"/>
<reference evidence="4" key="1">
    <citation type="journal article" date="2023" name="Science">
        <title>Genome structures resolve the early diversification of teleost fishes.</title>
        <authorList>
            <person name="Parey E."/>
            <person name="Louis A."/>
            <person name="Montfort J."/>
            <person name="Bouchez O."/>
            <person name="Roques C."/>
            <person name="Iampietro C."/>
            <person name="Lluch J."/>
            <person name="Castinel A."/>
            <person name="Donnadieu C."/>
            <person name="Desvignes T."/>
            <person name="Floi Bucao C."/>
            <person name="Jouanno E."/>
            <person name="Wen M."/>
            <person name="Mejri S."/>
            <person name="Dirks R."/>
            <person name="Jansen H."/>
            <person name="Henkel C."/>
            <person name="Chen W.J."/>
            <person name="Zahm M."/>
            <person name="Cabau C."/>
            <person name="Klopp C."/>
            <person name="Thompson A.W."/>
            <person name="Robinson-Rechavi M."/>
            <person name="Braasch I."/>
            <person name="Lecointre G."/>
            <person name="Bobe J."/>
            <person name="Postlethwait J.H."/>
            <person name="Berthelot C."/>
            <person name="Roest Crollius H."/>
            <person name="Guiguen Y."/>
        </authorList>
    </citation>
    <scope>NUCLEOTIDE SEQUENCE</scope>
    <source>
        <strain evidence="4">NC1722</strain>
    </source>
</reference>
<keyword evidence="5" id="KW-1185">Reference proteome</keyword>
<dbReference type="Proteomes" id="UP001221898">
    <property type="component" value="Unassembled WGS sequence"/>
</dbReference>
<dbReference type="InterPro" id="IPR011993">
    <property type="entry name" value="PH-like_dom_sf"/>
</dbReference>
<feature type="non-terminal residue" evidence="4">
    <location>
        <position position="1"/>
    </location>
</feature>
<evidence type="ECO:0000256" key="1">
    <source>
        <dbReference type="ARBA" id="ARBA00022658"/>
    </source>
</evidence>
<accession>A0AAD7R502</accession>
<dbReference type="GO" id="GO:0005886">
    <property type="term" value="C:plasma membrane"/>
    <property type="evidence" value="ECO:0007669"/>
    <property type="project" value="TreeGrafter"/>
</dbReference>
<feature type="coiled-coil region" evidence="2">
    <location>
        <begin position="158"/>
        <end position="185"/>
    </location>
</feature>
<comment type="caution">
    <text evidence="4">The sequence shown here is derived from an EMBL/GenBank/DDBJ whole genome shotgun (WGS) entry which is preliminary data.</text>
</comment>
<dbReference type="Gene3D" id="2.30.29.30">
    <property type="entry name" value="Pleckstrin-homology domain (PH domain)/Phosphotyrosine-binding domain (PTB)"/>
    <property type="match status" value="1"/>
</dbReference>
<dbReference type="InterPro" id="IPR051632">
    <property type="entry name" value="Rho_GEF"/>
</dbReference>
<dbReference type="PANTHER" id="PTHR13944">
    <property type="entry name" value="AGAP007712-PA"/>
    <property type="match status" value="1"/>
</dbReference>
<evidence type="ECO:0000313" key="4">
    <source>
        <dbReference type="EMBL" id="KAJ8362545.1"/>
    </source>
</evidence>
<dbReference type="Pfam" id="PF17838">
    <property type="entry name" value="PH_16"/>
    <property type="match status" value="1"/>
</dbReference>
<keyword evidence="1" id="KW-0344">Guanine-nucleotide releasing factor</keyword>
<dbReference type="InterPro" id="IPR001849">
    <property type="entry name" value="PH_domain"/>
</dbReference>
<feature type="non-terminal residue" evidence="4">
    <location>
        <position position="185"/>
    </location>
</feature>
<keyword evidence="2" id="KW-0175">Coiled coil</keyword>